<evidence type="ECO:0000313" key="2">
    <source>
        <dbReference type="Proteomes" id="UP000013909"/>
    </source>
</evidence>
<sequence>MGIYVSLFGPFLWFGDQNIRIDCWNARISDISGPLRAVLSH</sequence>
<dbReference type="AlphaFoldDB" id="R7ZYV9"/>
<dbReference type="EMBL" id="AQHR01000010">
    <property type="protein sequence ID" value="EON79275.1"/>
    <property type="molecule type" value="Genomic_DNA"/>
</dbReference>
<accession>R7ZYV9</accession>
<evidence type="ECO:0000313" key="1">
    <source>
        <dbReference type="EMBL" id="EON79275.1"/>
    </source>
</evidence>
<protein>
    <submittedName>
        <fullName evidence="1">Uncharacterized protein</fullName>
    </submittedName>
</protein>
<name>R7ZYV9_9BACT</name>
<keyword evidence="2" id="KW-1185">Reference proteome</keyword>
<proteinExistence type="predicted"/>
<organism evidence="1 2">
    <name type="scientific">Lunatimonas lonarensis</name>
    <dbReference type="NCBI Taxonomy" id="1232681"/>
    <lineage>
        <taxon>Bacteria</taxon>
        <taxon>Pseudomonadati</taxon>
        <taxon>Bacteroidota</taxon>
        <taxon>Cytophagia</taxon>
        <taxon>Cytophagales</taxon>
        <taxon>Cyclobacteriaceae</taxon>
    </lineage>
</organism>
<gene>
    <name evidence="1" type="ORF">ADIS_0280</name>
</gene>
<comment type="caution">
    <text evidence="1">The sequence shown here is derived from an EMBL/GenBank/DDBJ whole genome shotgun (WGS) entry which is preliminary data.</text>
</comment>
<reference evidence="1 2" key="1">
    <citation type="submission" date="2013-02" db="EMBL/GenBank/DDBJ databases">
        <title>A novel strain isolated from Lonar lake, Maharashtra, India.</title>
        <authorList>
            <person name="Singh A."/>
        </authorList>
    </citation>
    <scope>NUCLEOTIDE SEQUENCE [LARGE SCALE GENOMIC DNA]</scope>
    <source>
        <strain evidence="1 2">AK24</strain>
    </source>
</reference>
<dbReference type="Proteomes" id="UP000013909">
    <property type="component" value="Unassembled WGS sequence"/>
</dbReference>